<feature type="domain" description="FAD dependent oxidoreductase" evidence="4">
    <location>
        <begin position="6"/>
        <end position="342"/>
    </location>
</feature>
<dbReference type="InterPro" id="IPR006076">
    <property type="entry name" value="FAD-dep_OxRdtase"/>
</dbReference>
<evidence type="ECO:0000313" key="5">
    <source>
        <dbReference type="EMBL" id="QDT39332.1"/>
    </source>
</evidence>
<dbReference type="GO" id="GO:0009229">
    <property type="term" value="P:thiamine diphosphate biosynthetic process"/>
    <property type="evidence" value="ECO:0007669"/>
    <property type="project" value="UniProtKB-UniPathway"/>
</dbReference>
<gene>
    <name evidence="5" type="primary">hcnC</name>
    <name evidence="5" type="ORF">Pan189_37380</name>
</gene>
<accession>A0A517R646</accession>
<dbReference type="Pfam" id="PF01266">
    <property type="entry name" value="DAO"/>
    <property type="match status" value="1"/>
</dbReference>
<dbReference type="Proteomes" id="UP000317318">
    <property type="component" value="Chromosome"/>
</dbReference>
<keyword evidence="6" id="KW-1185">Reference proteome</keyword>
<dbReference type="KEGG" id="svp:Pan189_37380"/>
<dbReference type="UniPathway" id="UPA00060"/>
<organism evidence="5 6">
    <name type="scientific">Stratiformator vulcanicus</name>
    <dbReference type="NCBI Taxonomy" id="2527980"/>
    <lineage>
        <taxon>Bacteria</taxon>
        <taxon>Pseudomonadati</taxon>
        <taxon>Planctomycetota</taxon>
        <taxon>Planctomycetia</taxon>
        <taxon>Planctomycetales</taxon>
        <taxon>Planctomycetaceae</taxon>
        <taxon>Stratiformator</taxon>
    </lineage>
</organism>
<name>A0A517R646_9PLAN</name>
<dbReference type="NCBIfam" id="TIGR02352">
    <property type="entry name" value="thiamin_ThiO"/>
    <property type="match status" value="1"/>
</dbReference>
<keyword evidence="3 5" id="KW-0560">Oxidoreductase</keyword>
<dbReference type="GO" id="GO:0005737">
    <property type="term" value="C:cytoplasm"/>
    <property type="evidence" value="ECO:0007669"/>
    <property type="project" value="TreeGrafter"/>
</dbReference>
<dbReference type="SUPFAM" id="SSF54373">
    <property type="entry name" value="FAD-linked reductases, C-terminal domain"/>
    <property type="match status" value="1"/>
</dbReference>
<evidence type="ECO:0000256" key="1">
    <source>
        <dbReference type="ARBA" id="ARBA00004948"/>
    </source>
</evidence>
<evidence type="ECO:0000259" key="4">
    <source>
        <dbReference type="Pfam" id="PF01266"/>
    </source>
</evidence>
<dbReference type="Gene3D" id="3.30.9.10">
    <property type="entry name" value="D-Amino Acid Oxidase, subunit A, domain 2"/>
    <property type="match status" value="1"/>
</dbReference>
<dbReference type="PANTHER" id="PTHR13847:SF289">
    <property type="entry name" value="GLYCINE OXIDASE"/>
    <property type="match status" value="1"/>
</dbReference>
<dbReference type="SUPFAM" id="SSF51905">
    <property type="entry name" value="FAD/NAD(P)-binding domain"/>
    <property type="match status" value="1"/>
</dbReference>
<dbReference type="InterPro" id="IPR036188">
    <property type="entry name" value="FAD/NAD-bd_sf"/>
</dbReference>
<dbReference type="GO" id="GO:0050660">
    <property type="term" value="F:flavin adenine dinucleotide binding"/>
    <property type="evidence" value="ECO:0007669"/>
    <property type="project" value="InterPro"/>
</dbReference>
<dbReference type="EMBL" id="CP036268">
    <property type="protein sequence ID" value="QDT39332.1"/>
    <property type="molecule type" value="Genomic_DNA"/>
</dbReference>
<dbReference type="GO" id="GO:0050622">
    <property type="term" value="F:glycine dehydrogenase (cyanide-forming) activity"/>
    <property type="evidence" value="ECO:0007669"/>
    <property type="project" value="UniProtKB-EC"/>
</dbReference>
<proteinExistence type="predicted"/>
<dbReference type="InterPro" id="IPR012727">
    <property type="entry name" value="Gly_oxidase_ThiO"/>
</dbReference>
<dbReference type="RefSeq" id="WP_310820753.1">
    <property type="nucleotide sequence ID" value="NZ_CP036268.1"/>
</dbReference>
<reference evidence="5 6" key="1">
    <citation type="submission" date="2019-02" db="EMBL/GenBank/DDBJ databases">
        <title>Deep-cultivation of Planctomycetes and their phenomic and genomic characterization uncovers novel biology.</title>
        <authorList>
            <person name="Wiegand S."/>
            <person name="Jogler M."/>
            <person name="Boedeker C."/>
            <person name="Pinto D."/>
            <person name="Vollmers J."/>
            <person name="Rivas-Marin E."/>
            <person name="Kohn T."/>
            <person name="Peeters S.H."/>
            <person name="Heuer A."/>
            <person name="Rast P."/>
            <person name="Oberbeckmann S."/>
            <person name="Bunk B."/>
            <person name="Jeske O."/>
            <person name="Meyerdierks A."/>
            <person name="Storesund J.E."/>
            <person name="Kallscheuer N."/>
            <person name="Luecker S."/>
            <person name="Lage O.M."/>
            <person name="Pohl T."/>
            <person name="Merkel B.J."/>
            <person name="Hornburger P."/>
            <person name="Mueller R.-W."/>
            <person name="Bruemmer F."/>
            <person name="Labrenz M."/>
            <person name="Spormann A.M."/>
            <person name="Op den Camp H."/>
            <person name="Overmann J."/>
            <person name="Amann R."/>
            <person name="Jetten M.S.M."/>
            <person name="Mascher T."/>
            <person name="Medema M.H."/>
            <person name="Devos D.P."/>
            <person name="Kaster A.-K."/>
            <person name="Ovreas L."/>
            <person name="Rohde M."/>
            <person name="Galperin M.Y."/>
            <person name="Jogler C."/>
        </authorList>
    </citation>
    <scope>NUCLEOTIDE SEQUENCE [LARGE SCALE GENOMIC DNA]</scope>
    <source>
        <strain evidence="5 6">Pan189</strain>
    </source>
</reference>
<evidence type="ECO:0000313" key="6">
    <source>
        <dbReference type="Proteomes" id="UP000317318"/>
    </source>
</evidence>
<dbReference type="Gene3D" id="3.50.50.60">
    <property type="entry name" value="FAD/NAD(P)-binding domain"/>
    <property type="match status" value="1"/>
</dbReference>
<sequence length="370" mass="39896">MAERTDVTIVGGGVIGLTTALELADAGRTVCVIERGDFGQEASWAGAGMLRPANLEQAKTVEQRLRGYSFQMWPGHTARLKERTGIDPCFERCGSLVFGEFEHEAEELAAEGIEATVIDSERIRELVPGADGSISRALEVPAHAQLRNPRLLQSLLAACEGAGVMLKPRTIVTGGKREGDRIVELTTEAGSIASATYVIAAGAWSASLPDPLRVPLPIKPMRGQIALLKTEERSFRPCLHEGDAYLVPRADGRVLIGSTVEDAGFHKINTAKSVAWLLDSAKSLIPSLANAEVERTWAGLRPGSPDGLPFLGKAPEHNNLVLACGHFRWGLEWSPVTAKIIIAIIEGGEPPIDMTGLEVDRPLPREWVRK</sequence>
<dbReference type="AlphaFoldDB" id="A0A517R646"/>
<evidence type="ECO:0000256" key="3">
    <source>
        <dbReference type="ARBA" id="ARBA00023002"/>
    </source>
</evidence>
<evidence type="ECO:0000256" key="2">
    <source>
        <dbReference type="ARBA" id="ARBA00022977"/>
    </source>
</evidence>
<keyword evidence="2" id="KW-0784">Thiamine biosynthesis</keyword>
<comment type="pathway">
    <text evidence="1">Cofactor biosynthesis; thiamine diphosphate biosynthesis.</text>
</comment>
<dbReference type="PANTHER" id="PTHR13847">
    <property type="entry name" value="SARCOSINE DEHYDROGENASE-RELATED"/>
    <property type="match status" value="1"/>
</dbReference>
<dbReference type="GO" id="GO:0009228">
    <property type="term" value="P:thiamine biosynthetic process"/>
    <property type="evidence" value="ECO:0007669"/>
    <property type="project" value="UniProtKB-KW"/>
</dbReference>
<dbReference type="EC" id="1.4.99.5" evidence="5"/>
<protein>
    <submittedName>
        <fullName evidence="5">Hydrogen cyanide synthase subunit HcnC</fullName>
        <ecNumber evidence="5">1.4.99.5</ecNumber>
    </submittedName>
</protein>